<evidence type="ECO:0000313" key="7">
    <source>
        <dbReference type="Proteomes" id="UP001283341"/>
    </source>
</evidence>
<dbReference type="EMBL" id="JAUEDM010000002">
    <property type="protein sequence ID" value="KAK3324985.1"/>
    <property type="molecule type" value="Genomic_DNA"/>
</dbReference>
<dbReference type="Gene3D" id="3.30.560.10">
    <property type="entry name" value="Glucose Oxidase, domain 3"/>
    <property type="match status" value="1"/>
</dbReference>
<keyword evidence="3" id="KW-0274">FAD</keyword>
<keyword evidence="3" id="KW-0285">Flavoprotein</keyword>
<evidence type="ECO:0000313" key="6">
    <source>
        <dbReference type="EMBL" id="KAK3324985.1"/>
    </source>
</evidence>
<dbReference type="AlphaFoldDB" id="A0AAE0IH17"/>
<name>A0AAE0IH17_9PEZI</name>
<dbReference type="GO" id="GO:0016614">
    <property type="term" value="F:oxidoreductase activity, acting on CH-OH group of donors"/>
    <property type="evidence" value="ECO:0007669"/>
    <property type="project" value="InterPro"/>
</dbReference>
<keyword evidence="4" id="KW-0732">Signal</keyword>
<dbReference type="Pfam" id="PF00732">
    <property type="entry name" value="GMC_oxred_N"/>
    <property type="match status" value="1"/>
</dbReference>
<organism evidence="6 7">
    <name type="scientific">Apodospora peruviana</name>
    <dbReference type="NCBI Taxonomy" id="516989"/>
    <lineage>
        <taxon>Eukaryota</taxon>
        <taxon>Fungi</taxon>
        <taxon>Dikarya</taxon>
        <taxon>Ascomycota</taxon>
        <taxon>Pezizomycotina</taxon>
        <taxon>Sordariomycetes</taxon>
        <taxon>Sordariomycetidae</taxon>
        <taxon>Sordariales</taxon>
        <taxon>Lasiosphaeriaceae</taxon>
        <taxon>Apodospora</taxon>
    </lineage>
</organism>
<dbReference type="InterPro" id="IPR000172">
    <property type="entry name" value="GMC_OxRdtase_N"/>
</dbReference>
<dbReference type="PANTHER" id="PTHR11552">
    <property type="entry name" value="GLUCOSE-METHANOL-CHOLINE GMC OXIDOREDUCTASE"/>
    <property type="match status" value="1"/>
</dbReference>
<dbReference type="PIRSF" id="PIRSF000137">
    <property type="entry name" value="Alcohol_oxidase"/>
    <property type="match status" value="1"/>
</dbReference>
<accession>A0AAE0IH17</accession>
<dbReference type="PROSITE" id="PS00624">
    <property type="entry name" value="GMC_OXRED_2"/>
    <property type="match status" value="1"/>
</dbReference>
<comment type="similarity">
    <text evidence="1">Belongs to the GMC oxidoreductase family.</text>
</comment>
<proteinExistence type="inferred from homology"/>
<dbReference type="SUPFAM" id="SSF51905">
    <property type="entry name" value="FAD/NAD(P)-binding domain"/>
    <property type="match status" value="1"/>
</dbReference>
<feature type="active site" description="Proton acceptor" evidence="2">
    <location>
        <position position="620"/>
    </location>
</feature>
<dbReference type="SUPFAM" id="SSF54373">
    <property type="entry name" value="FAD-linked reductases, C-terminal domain"/>
    <property type="match status" value="1"/>
</dbReference>
<feature type="domain" description="Glucose-methanol-choline oxidoreductase N-terminal" evidence="5">
    <location>
        <begin position="317"/>
        <end position="331"/>
    </location>
</feature>
<dbReference type="InterPro" id="IPR007867">
    <property type="entry name" value="GMC_OxRtase_C"/>
</dbReference>
<feature type="binding site" evidence="3">
    <location>
        <position position="122"/>
    </location>
    <ligand>
        <name>FAD</name>
        <dbReference type="ChEBI" id="CHEBI:57692"/>
    </ligand>
</feature>
<dbReference type="PANTHER" id="PTHR11552:SF115">
    <property type="entry name" value="DEHYDROGENASE XPTC-RELATED"/>
    <property type="match status" value="1"/>
</dbReference>
<dbReference type="Pfam" id="PF05199">
    <property type="entry name" value="GMC_oxred_C"/>
    <property type="match status" value="1"/>
</dbReference>
<dbReference type="Gene3D" id="3.50.50.60">
    <property type="entry name" value="FAD/NAD(P)-binding domain"/>
    <property type="match status" value="1"/>
</dbReference>
<feature type="chain" id="PRO_5042178909" evidence="4">
    <location>
        <begin position="18"/>
        <end position="645"/>
    </location>
</feature>
<feature type="binding site" evidence="3">
    <location>
        <position position="277"/>
    </location>
    <ligand>
        <name>FAD</name>
        <dbReference type="ChEBI" id="CHEBI:57692"/>
    </ligand>
</feature>
<reference evidence="6" key="1">
    <citation type="journal article" date="2023" name="Mol. Phylogenet. Evol.">
        <title>Genome-scale phylogeny and comparative genomics of the fungal order Sordariales.</title>
        <authorList>
            <person name="Hensen N."/>
            <person name="Bonometti L."/>
            <person name="Westerberg I."/>
            <person name="Brannstrom I.O."/>
            <person name="Guillou S."/>
            <person name="Cros-Aarteil S."/>
            <person name="Calhoun S."/>
            <person name="Haridas S."/>
            <person name="Kuo A."/>
            <person name="Mondo S."/>
            <person name="Pangilinan J."/>
            <person name="Riley R."/>
            <person name="LaButti K."/>
            <person name="Andreopoulos B."/>
            <person name="Lipzen A."/>
            <person name="Chen C."/>
            <person name="Yan M."/>
            <person name="Daum C."/>
            <person name="Ng V."/>
            <person name="Clum A."/>
            <person name="Steindorff A."/>
            <person name="Ohm R.A."/>
            <person name="Martin F."/>
            <person name="Silar P."/>
            <person name="Natvig D.O."/>
            <person name="Lalanne C."/>
            <person name="Gautier V."/>
            <person name="Ament-Velasquez S.L."/>
            <person name="Kruys A."/>
            <person name="Hutchinson M.I."/>
            <person name="Powell A.J."/>
            <person name="Barry K."/>
            <person name="Miller A.N."/>
            <person name="Grigoriev I.V."/>
            <person name="Debuchy R."/>
            <person name="Gladieux P."/>
            <person name="Hiltunen Thoren M."/>
            <person name="Johannesson H."/>
        </authorList>
    </citation>
    <scope>NUCLEOTIDE SEQUENCE</scope>
    <source>
        <strain evidence="6">CBS 118394</strain>
    </source>
</reference>
<comment type="cofactor">
    <cofactor evidence="3">
        <name>FAD</name>
        <dbReference type="ChEBI" id="CHEBI:57692"/>
    </cofactor>
</comment>
<reference evidence="6" key="2">
    <citation type="submission" date="2023-06" db="EMBL/GenBank/DDBJ databases">
        <authorList>
            <consortium name="Lawrence Berkeley National Laboratory"/>
            <person name="Haridas S."/>
            <person name="Hensen N."/>
            <person name="Bonometti L."/>
            <person name="Westerberg I."/>
            <person name="Brannstrom I.O."/>
            <person name="Guillou S."/>
            <person name="Cros-Aarteil S."/>
            <person name="Calhoun S."/>
            <person name="Kuo A."/>
            <person name="Mondo S."/>
            <person name="Pangilinan J."/>
            <person name="Riley R."/>
            <person name="Labutti K."/>
            <person name="Andreopoulos B."/>
            <person name="Lipzen A."/>
            <person name="Chen C."/>
            <person name="Yanf M."/>
            <person name="Daum C."/>
            <person name="Ng V."/>
            <person name="Clum A."/>
            <person name="Steindorff A."/>
            <person name="Ohm R."/>
            <person name="Martin F."/>
            <person name="Silar P."/>
            <person name="Natvig D."/>
            <person name="Lalanne C."/>
            <person name="Gautier V."/>
            <person name="Ament-Velasquez S.L."/>
            <person name="Kruys A."/>
            <person name="Hutchinson M.I."/>
            <person name="Powell A.J."/>
            <person name="Barry K."/>
            <person name="Miller A.N."/>
            <person name="Grigoriev I.V."/>
            <person name="Debuchy R."/>
            <person name="Gladieux P."/>
            <person name="Thoren M.H."/>
            <person name="Johannesson H."/>
        </authorList>
    </citation>
    <scope>NUCLEOTIDE SEQUENCE</scope>
    <source>
        <strain evidence="6">CBS 118394</strain>
    </source>
</reference>
<dbReference type="GO" id="GO:0044550">
    <property type="term" value="P:secondary metabolite biosynthetic process"/>
    <property type="evidence" value="ECO:0007669"/>
    <property type="project" value="TreeGrafter"/>
</dbReference>
<evidence type="ECO:0000256" key="4">
    <source>
        <dbReference type="SAM" id="SignalP"/>
    </source>
</evidence>
<keyword evidence="7" id="KW-1185">Reference proteome</keyword>
<evidence type="ECO:0000259" key="5">
    <source>
        <dbReference type="PROSITE" id="PS00624"/>
    </source>
</evidence>
<feature type="active site" description="Proton donor" evidence="2">
    <location>
        <position position="577"/>
    </location>
</feature>
<gene>
    <name evidence="6" type="ORF">B0H66DRAFT_108184</name>
</gene>
<evidence type="ECO:0000256" key="1">
    <source>
        <dbReference type="ARBA" id="ARBA00010790"/>
    </source>
</evidence>
<dbReference type="InterPro" id="IPR036188">
    <property type="entry name" value="FAD/NAD-bd_sf"/>
</dbReference>
<comment type="caution">
    <text evidence="6">The sequence shown here is derived from an EMBL/GenBank/DDBJ whole genome shotgun (WGS) entry which is preliminary data.</text>
</comment>
<dbReference type="InterPro" id="IPR012132">
    <property type="entry name" value="GMC_OxRdtase"/>
</dbReference>
<feature type="signal peptide" evidence="4">
    <location>
        <begin position="1"/>
        <end position="17"/>
    </location>
</feature>
<sequence>MGGLVTAVVLLAGLVSAAVSEPRSIFKRQLLTDASELRSNYDFVITGGGTAGLTVADRLTEAFPAKNVLVIEYGKIEYAPGVIDPPDLPFQSISNPVDSWTFFSLPNPEMRNVTAFVKVGKVVGGSSCANGQFFDRGTRFDYDSWAEVAGFGQSDIQWTWRSILPFFKKSVTFTKPPPAVAKRYGYTWDIAAAYGGSTPIYSSFPPFQFGDQPVLEHTFREMGIPAKKECAGGDKEGICWIPTSEHPITMRRSHAELGHYEVVSNRTNYDLLVQHQVVRVVYPKKSNKGPPLVEVRSLPNGRLFNVTAKAEVIISAGAFHTPTILQRSGIGPASFLRAAGIPVVADLPGVGANLQDHSAPPISWNYTKPTNFSDMPSDFSDPTYYANAVAAFDEVPAQGPYTVAMGNSALYLSLPRVAPTKYRSMVNKIRAVANSPELASYLPSGPDYGSNPAMVAGYKAQLLALAKLYENPDSPSLEFPWLSGTTIYAFLLHPLSRGTVRLNVSSPLDQPVLDYRSGSNPIDFDLHVAHVRYMRQLVNTPTQRKYGSVELLPGPEVQSDADLKEFVKDHIILSLQHPCCTAAMLPETKGGVVGPDLKVHGVDGLRVVDMSVVPVLPSAHLSATAYALAEKAADIIIRQWPGGHH</sequence>
<dbReference type="GO" id="GO:0050660">
    <property type="term" value="F:flavin adenine dinucleotide binding"/>
    <property type="evidence" value="ECO:0007669"/>
    <property type="project" value="InterPro"/>
</dbReference>
<protein>
    <submittedName>
        <fullName evidence="6">GMC oxidoreductase-like protein</fullName>
    </submittedName>
</protein>
<dbReference type="Proteomes" id="UP001283341">
    <property type="component" value="Unassembled WGS sequence"/>
</dbReference>
<evidence type="ECO:0000256" key="2">
    <source>
        <dbReference type="PIRSR" id="PIRSR000137-1"/>
    </source>
</evidence>
<evidence type="ECO:0000256" key="3">
    <source>
        <dbReference type="PIRSR" id="PIRSR000137-2"/>
    </source>
</evidence>